<proteinExistence type="predicted"/>
<dbReference type="EMBL" id="CACVAT010000366">
    <property type="protein sequence ID" value="CAA6822308.1"/>
    <property type="molecule type" value="Genomic_DNA"/>
</dbReference>
<gene>
    <name evidence="3" type="ORF">HELGO_WM40649</name>
</gene>
<keyword evidence="1" id="KW-0732">Signal</keyword>
<name>A0A6S6U264_9GAMM</name>
<feature type="domain" description="PepSY" evidence="2">
    <location>
        <begin position="10"/>
        <end position="96"/>
    </location>
</feature>
<dbReference type="Pfam" id="PF13670">
    <property type="entry name" value="PepSY_2"/>
    <property type="match status" value="1"/>
</dbReference>
<protein>
    <submittedName>
        <fullName evidence="3">PepSY domain-containing protein</fullName>
    </submittedName>
</protein>
<feature type="chain" id="PRO_5027784543" evidence="1">
    <location>
        <begin position="24"/>
        <end position="99"/>
    </location>
</feature>
<dbReference type="AlphaFoldDB" id="A0A6S6U264"/>
<dbReference type="InterPro" id="IPR025711">
    <property type="entry name" value="PepSY"/>
</dbReference>
<reference evidence="3" key="1">
    <citation type="submission" date="2020-01" db="EMBL/GenBank/DDBJ databases">
        <authorList>
            <person name="Meier V. D."/>
            <person name="Meier V D."/>
        </authorList>
    </citation>
    <scope>NUCLEOTIDE SEQUENCE</scope>
    <source>
        <strain evidence="3">HLG_WM_MAG_09</strain>
    </source>
</reference>
<evidence type="ECO:0000256" key="1">
    <source>
        <dbReference type="SAM" id="SignalP"/>
    </source>
</evidence>
<evidence type="ECO:0000259" key="2">
    <source>
        <dbReference type="Pfam" id="PF13670"/>
    </source>
</evidence>
<sequence>MNKHIISGLVLATTMFTATAAMAGPDCTEEPQDKWMSVMDMQKKIINDDGFTIDMFKVTSGNCYEIYGKEQKEGSEEWTKTEIYFHPVSGEIVQQKDRS</sequence>
<evidence type="ECO:0000313" key="3">
    <source>
        <dbReference type="EMBL" id="CAA6822308.1"/>
    </source>
</evidence>
<organism evidence="3">
    <name type="scientific">uncultured Thiotrichaceae bacterium</name>
    <dbReference type="NCBI Taxonomy" id="298394"/>
    <lineage>
        <taxon>Bacteria</taxon>
        <taxon>Pseudomonadati</taxon>
        <taxon>Pseudomonadota</taxon>
        <taxon>Gammaproteobacteria</taxon>
        <taxon>Thiotrichales</taxon>
        <taxon>Thiotrichaceae</taxon>
        <taxon>environmental samples</taxon>
    </lineage>
</organism>
<accession>A0A6S6U264</accession>
<feature type="signal peptide" evidence="1">
    <location>
        <begin position="1"/>
        <end position="23"/>
    </location>
</feature>